<keyword evidence="5 7" id="KW-0408">Iron</keyword>
<evidence type="ECO:0000256" key="2">
    <source>
        <dbReference type="ARBA" id="ARBA00022617"/>
    </source>
</evidence>
<comment type="similarity">
    <text evidence="1">Belongs to the cytochrome P450 family.</text>
</comment>
<keyword evidence="3 7" id="KW-0479">Metal-binding</keyword>
<dbReference type="InterPro" id="IPR002401">
    <property type="entry name" value="Cyt_P450_E_grp-I"/>
</dbReference>
<dbReference type="PANTHER" id="PTHR24291:SF50">
    <property type="entry name" value="BIFUNCTIONAL ALBAFLAVENONE MONOOXYGENASE_TERPENE SYNTHASE"/>
    <property type="match status" value="1"/>
</dbReference>
<dbReference type="InterPro" id="IPR001128">
    <property type="entry name" value="Cyt_P450"/>
</dbReference>
<accession>A8J702</accession>
<evidence type="ECO:0000256" key="6">
    <source>
        <dbReference type="ARBA" id="ARBA00023033"/>
    </source>
</evidence>
<name>A8J702_9ACTN</name>
<comment type="cofactor">
    <cofactor evidence="7">
        <name>heme</name>
        <dbReference type="ChEBI" id="CHEBI:30413"/>
    </cofactor>
</comment>
<keyword evidence="2 7" id="KW-0349">Heme</keyword>
<dbReference type="GO" id="GO:0020037">
    <property type="term" value="F:heme binding"/>
    <property type="evidence" value="ECO:0007669"/>
    <property type="project" value="InterPro"/>
</dbReference>
<evidence type="ECO:0000256" key="8">
    <source>
        <dbReference type="SAM" id="MobiDB-lite"/>
    </source>
</evidence>
<proteinExistence type="inferred from homology"/>
<dbReference type="SUPFAM" id="SSF48264">
    <property type="entry name" value="Cytochrome P450"/>
    <property type="match status" value="1"/>
</dbReference>
<dbReference type="Pfam" id="PF00067">
    <property type="entry name" value="p450"/>
    <property type="match status" value="1"/>
</dbReference>
<evidence type="ECO:0000256" key="1">
    <source>
        <dbReference type="ARBA" id="ARBA00010617"/>
    </source>
</evidence>
<dbReference type="GO" id="GO:0005506">
    <property type="term" value="F:iron ion binding"/>
    <property type="evidence" value="ECO:0007669"/>
    <property type="project" value="InterPro"/>
</dbReference>
<dbReference type="RefSeq" id="WP_044378791.1">
    <property type="nucleotide sequence ID" value="NZ_CP010849.1"/>
</dbReference>
<gene>
    <name evidence="9" type="primary">nemE</name>
</gene>
<dbReference type="InterPro" id="IPR036396">
    <property type="entry name" value="Cyt_P450_sf"/>
</dbReference>
<feature type="binding site" description="axial binding residue" evidence="7">
    <location>
        <position position="389"/>
    </location>
    <ligand>
        <name>heme</name>
        <dbReference type="ChEBI" id="CHEBI:30413"/>
    </ligand>
    <ligandPart>
        <name>Fe</name>
        <dbReference type="ChEBI" id="CHEBI:18248"/>
    </ligandPart>
</feature>
<dbReference type="Gene3D" id="1.10.630.10">
    <property type="entry name" value="Cytochrome P450"/>
    <property type="match status" value="1"/>
</dbReference>
<protein>
    <submittedName>
        <fullName evidence="9">Cytochrome P450 hydroxylase</fullName>
    </submittedName>
</protein>
<evidence type="ECO:0000256" key="5">
    <source>
        <dbReference type="ARBA" id="ARBA00023004"/>
    </source>
</evidence>
<evidence type="ECO:0000313" key="9">
    <source>
        <dbReference type="EMBL" id="BAF85842.1"/>
    </source>
</evidence>
<dbReference type="EMBL" id="AB363939">
    <property type="protein sequence ID" value="BAF85842.1"/>
    <property type="molecule type" value="Genomic_DNA"/>
</dbReference>
<keyword evidence="6" id="KW-0503">Monooxygenase</keyword>
<sequence>MSSPPSTIPEAPGAWPVLGHLPALLRDPLGFLSAVTERGDLFRIRLGHNTVYLATHPEIVRTMLVSGAADFTRSKGAAGASRFIGPILVAVSGDSHRRQRRMMQPGFHRGKLDHYVISMSAAAEETADSWRPGQVVDVPKMASDLSLAMITKALFQSDLGAAAEAELRTTGHDILKVARLSALAPQLYTSLPTAAKRHMGRTSAAIREAVTAYRADGRDHGDLLSTMLRARDAEGNTMTDDEVHNEIMGLAVAGIGGPAALTAWIFHELAHDHLIEQRLHAEIDTVLGGRLPTSADLPRLPYTQRLVKEALRKYPGWVGSRRTVRPVRLGEHELPADVEIMYSSYALQRDPRWYRDPEKLDPDRWESKETTRDVPKGAWVPFALGTYKCIGDNFALMETAVAVAVIASRWRLRPLKGDRVRPVAKATHVFPDRLRMIAEPRTPAIPRGHAPADASLEAAARPKELPEP</sequence>
<evidence type="ECO:0000256" key="4">
    <source>
        <dbReference type="ARBA" id="ARBA00023002"/>
    </source>
</evidence>
<dbReference type="AlphaFoldDB" id="A8J702"/>
<evidence type="ECO:0000256" key="7">
    <source>
        <dbReference type="PIRSR" id="PIRSR602401-1"/>
    </source>
</evidence>
<dbReference type="PRINTS" id="PR00463">
    <property type="entry name" value="EP450I"/>
</dbReference>
<organism evidence="9">
    <name type="scientific">Streptomyces cyaneogriseus subsp. noncyanogenus</name>
    <dbReference type="NCBI Taxonomy" id="477245"/>
    <lineage>
        <taxon>Bacteria</taxon>
        <taxon>Bacillati</taxon>
        <taxon>Actinomycetota</taxon>
        <taxon>Actinomycetes</taxon>
        <taxon>Kitasatosporales</taxon>
        <taxon>Streptomycetaceae</taxon>
        <taxon>Streptomyces</taxon>
    </lineage>
</organism>
<reference evidence="9" key="1">
    <citation type="submission" date="2007-10" db="EMBL/GenBank/DDBJ databases">
        <title>Comparative analysis of biosynthetic gene clusters for anthelmintic macrocyclic lactones, nemadectin (LL-F28249) and avermectin.</title>
        <authorList>
            <person name="Ikeda H."/>
        </authorList>
    </citation>
    <scope>NUCLEOTIDE SEQUENCE</scope>
    <source>
        <strain evidence="9">NRRL 15773</strain>
    </source>
</reference>
<keyword evidence="4" id="KW-0560">Oxidoreductase</keyword>
<dbReference type="PANTHER" id="PTHR24291">
    <property type="entry name" value="CYTOCHROME P450 FAMILY 4"/>
    <property type="match status" value="1"/>
</dbReference>
<dbReference type="InterPro" id="IPR050196">
    <property type="entry name" value="Cytochrome_P450_Monoox"/>
</dbReference>
<dbReference type="OrthoDB" id="4746309at2"/>
<dbReference type="GO" id="GO:0004497">
    <property type="term" value="F:monooxygenase activity"/>
    <property type="evidence" value="ECO:0007669"/>
    <property type="project" value="UniProtKB-KW"/>
</dbReference>
<evidence type="ECO:0000256" key="3">
    <source>
        <dbReference type="ARBA" id="ARBA00022723"/>
    </source>
</evidence>
<dbReference type="GO" id="GO:0016705">
    <property type="term" value="F:oxidoreductase activity, acting on paired donors, with incorporation or reduction of molecular oxygen"/>
    <property type="evidence" value="ECO:0007669"/>
    <property type="project" value="InterPro"/>
</dbReference>
<feature type="region of interest" description="Disordered" evidence="8">
    <location>
        <begin position="441"/>
        <end position="468"/>
    </location>
</feature>